<proteinExistence type="predicted"/>
<dbReference type="Proteomes" id="UP000800082">
    <property type="component" value="Unassembled WGS sequence"/>
</dbReference>
<dbReference type="OrthoDB" id="10651823at2759"/>
<dbReference type="AlphaFoldDB" id="A0A6A5S2L6"/>
<dbReference type="GeneID" id="54347600"/>
<name>A0A6A5S2L6_9PLEO</name>
<sequence>MQASNTGGYTGCVIAVFVHGSVLRRSKVLAGEVVAAFRTCGDEHVLEWAWRLRPPSLDDSRCDVFHETNTRIAGSSPYRALSYSSYYHHHSRSASASSIPMPELPDISNVVFPLSRAAMQMQVMLGSAPWNIDDYSTLALFAAALQMQFGVDRQDLYFGPMDLSYQRRDSRAYLQGSRRPTSIPHPYRSADVILRHSRIKSLRNGSQTGASVTDTTPLSQRWLTCLVT</sequence>
<organism evidence="1 2">
    <name type="scientific">Didymella exigua CBS 183.55</name>
    <dbReference type="NCBI Taxonomy" id="1150837"/>
    <lineage>
        <taxon>Eukaryota</taxon>
        <taxon>Fungi</taxon>
        <taxon>Dikarya</taxon>
        <taxon>Ascomycota</taxon>
        <taxon>Pezizomycotina</taxon>
        <taxon>Dothideomycetes</taxon>
        <taxon>Pleosporomycetidae</taxon>
        <taxon>Pleosporales</taxon>
        <taxon>Pleosporineae</taxon>
        <taxon>Didymellaceae</taxon>
        <taxon>Didymella</taxon>
    </lineage>
</organism>
<reference evidence="1" key="1">
    <citation type="journal article" date="2020" name="Stud. Mycol.">
        <title>101 Dothideomycetes genomes: a test case for predicting lifestyles and emergence of pathogens.</title>
        <authorList>
            <person name="Haridas S."/>
            <person name="Albert R."/>
            <person name="Binder M."/>
            <person name="Bloem J."/>
            <person name="Labutti K."/>
            <person name="Salamov A."/>
            <person name="Andreopoulos B."/>
            <person name="Baker S."/>
            <person name="Barry K."/>
            <person name="Bills G."/>
            <person name="Bluhm B."/>
            <person name="Cannon C."/>
            <person name="Castanera R."/>
            <person name="Culley D."/>
            <person name="Daum C."/>
            <person name="Ezra D."/>
            <person name="Gonzalez J."/>
            <person name="Henrissat B."/>
            <person name="Kuo A."/>
            <person name="Liang C."/>
            <person name="Lipzen A."/>
            <person name="Lutzoni F."/>
            <person name="Magnuson J."/>
            <person name="Mondo S."/>
            <person name="Nolan M."/>
            <person name="Ohm R."/>
            <person name="Pangilinan J."/>
            <person name="Park H.-J."/>
            <person name="Ramirez L."/>
            <person name="Alfaro M."/>
            <person name="Sun H."/>
            <person name="Tritt A."/>
            <person name="Yoshinaga Y."/>
            <person name="Zwiers L.-H."/>
            <person name="Turgeon B."/>
            <person name="Goodwin S."/>
            <person name="Spatafora J."/>
            <person name="Crous P."/>
            <person name="Grigoriev I."/>
        </authorList>
    </citation>
    <scope>NUCLEOTIDE SEQUENCE</scope>
    <source>
        <strain evidence="1">CBS 183.55</strain>
    </source>
</reference>
<gene>
    <name evidence="1" type="ORF">M421DRAFT_388891</name>
</gene>
<dbReference type="EMBL" id="ML978956">
    <property type="protein sequence ID" value="KAF1934352.1"/>
    <property type="molecule type" value="Genomic_DNA"/>
</dbReference>
<keyword evidence="2" id="KW-1185">Reference proteome</keyword>
<protein>
    <submittedName>
        <fullName evidence="1">Uncharacterized protein</fullName>
    </submittedName>
</protein>
<dbReference type="RefSeq" id="XP_033454600.1">
    <property type="nucleotide sequence ID" value="XM_033589951.1"/>
</dbReference>
<evidence type="ECO:0000313" key="2">
    <source>
        <dbReference type="Proteomes" id="UP000800082"/>
    </source>
</evidence>
<accession>A0A6A5S2L6</accession>
<evidence type="ECO:0000313" key="1">
    <source>
        <dbReference type="EMBL" id="KAF1934352.1"/>
    </source>
</evidence>